<geneLocation type="plasmid" evidence="2">
    <name>2</name>
</geneLocation>
<name>A0A448ZZJ7_METSV</name>
<dbReference type="RefSeq" id="WP_024543913.1">
    <property type="nucleotide sequence ID" value="NZ_CP169362.1"/>
</dbReference>
<evidence type="ECO:0000256" key="1">
    <source>
        <dbReference type="SAM" id="Phobius"/>
    </source>
</evidence>
<proteinExistence type="predicted"/>
<sequence>MNPNSILSPQVKLGLGISAAVALIIALIGVVLTFWYKKKLQKKFYSPDEIVEFEKLKITNPNYGIVLEGIKKYYDVIWPDFFIAFCVNTIYLNKYSNIYVEDENDYLSISLAALSYQNVKQHIANKNNIKLQQIIKEKQISAQDFKISDQEIAKNERFDFILNLKTISLPQSIDTFLPYLSDNGILLLNFFDLKQIKASKEFFEKQNLKYETLKFGNKNVILLAKNSVRNKISDEREN</sequence>
<dbReference type="NCBIfam" id="NF045844">
    <property type="entry name" value="BC85_0335_fam"/>
    <property type="match status" value="1"/>
</dbReference>
<accession>A0A448ZZJ7</accession>
<dbReference type="AlphaFoldDB" id="A0A448ZZJ7"/>
<feature type="transmembrane region" description="Helical" evidence="1">
    <location>
        <begin position="13"/>
        <end position="36"/>
    </location>
</feature>
<keyword evidence="2" id="KW-0614">Plasmid</keyword>
<reference evidence="2" key="1">
    <citation type="submission" date="2019-01" db="EMBL/GenBank/DDBJ databases">
        <authorList>
            <consortium name="Pathogen Informatics"/>
        </authorList>
    </citation>
    <scope>NUCLEOTIDE SEQUENCE [LARGE SCALE GENOMIC DNA]</scope>
    <source>
        <strain evidence="2">NCTC10113</strain>
    </source>
</reference>
<protein>
    <submittedName>
        <fullName evidence="2">Uncharacterized protein</fullName>
    </submittedName>
</protein>
<keyword evidence="1" id="KW-0472">Membrane</keyword>
<dbReference type="EMBL" id="LR214939">
    <property type="protein sequence ID" value="VEU56656.1"/>
    <property type="molecule type" value="Genomic_DNA"/>
</dbReference>
<gene>
    <name evidence="2" type="ORF">NCTC10113_01571</name>
</gene>
<keyword evidence="1" id="KW-1133">Transmembrane helix</keyword>
<evidence type="ECO:0000313" key="2">
    <source>
        <dbReference type="EMBL" id="VEU56656.1"/>
    </source>
</evidence>
<keyword evidence="1" id="KW-0812">Transmembrane</keyword>
<organism evidence="2">
    <name type="scientific">Metamycoplasma salivarium</name>
    <name type="common">Mycoplasma salivarium</name>
    <dbReference type="NCBI Taxonomy" id="2124"/>
    <lineage>
        <taxon>Bacteria</taxon>
        <taxon>Bacillati</taxon>
        <taxon>Mycoplasmatota</taxon>
        <taxon>Mycoplasmoidales</taxon>
        <taxon>Metamycoplasmataceae</taxon>
        <taxon>Metamycoplasma</taxon>
    </lineage>
</organism>